<dbReference type="Proteomes" id="UP000308197">
    <property type="component" value="Unassembled WGS sequence"/>
</dbReference>
<accession>A0A5C3PSL4</accession>
<sequence length="550" mass="61457">MTTTTTTTATTASFSSIPPEVLEHIAFFAATSDFLGPPDGLIPLLSVDRRTYDALSMSSNPYLWSRIFEYKFDLSAPLSRLAARDREIGPPDICEELKLRCTLLSRVRRRTDCHAGSLVISPTHRDALRSILWTAYLMMLENEGKNSKQLQDYAHFDGWLKDFLFHPEGASLAALSVKDDLWPPDDERSALALWLFWYMFKPEEYRPPPPLSRTDDYTTPDDCEFREASGILKVFALGAHQYSLCCIPWNEFSPPSRVRGGSAIKHFGHQLKIAPPTAAPSAILAYLTLANKLSVSWDTMHYMKPPSAMPPSLSPRMSSSEWDAEWMRGVHLADTSKPLGAAFSGASIPGSLEGVWEGLFTYTEFTAYAALLSGAPPTVLQRSLVAHHPHLWKLREHHLYASDELGTTSDVWPVSPGNPLRGYIPNGSQVRETSEGVEIKEPGQVDAVLYRSWSSLQTEDEKPKGKLVDIFVTGEGHSAWGQFNLVGRVRPCDGFISLSKEYVDGDRGRWLYRGYMVGNADGNLSGRWRDTLSPPEVLGYEGCFVMSRRR</sequence>
<proteinExistence type="predicted"/>
<organism evidence="1 2">
    <name type="scientific">Polyporus arcularius HHB13444</name>
    <dbReference type="NCBI Taxonomy" id="1314778"/>
    <lineage>
        <taxon>Eukaryota</taxon>
        <taxon>Fungi</taxon>
        <taxon>Dikarya</taxon>
        <taxon>Basidiomycota</taxon>
        <taxon>Agaricomycotina</taxon>
        <taxon>Agaricomycetes</taxon>
        <taxon>Polyporales</taxon>
        <taxon>Polyporaceae</taxon>
        <taxon>Polyporus</taxon>
    </lineage>
</organism>
<evidence type="ECO:0008006" key="3">
    <source>
        <dbReference type="Google" id="ProtNLM"/>
    </source>
</evidence>
<protein>
    <recommendedName>
        <fullName evidence="3">F-box domain-containing protein</fullName>
    </recommendedName>
</protein>
<evidence type="ECO:0000313" key="1">
    <source>
        <dbReference type="EMBL" id="TFK92167.1"/>
    </source>
</evidence>
<reference evidence="1 2" key="1">
    <citation type="journal article" date="2019" name="Nat. Ecol. Evol.">
        <title>Megaphylogeny resolves global patterns of mushroom evolution.</title>
        <authorList>
            <person name="Varga T."/>
            <person name="Krizsan K."/>
            <person name="Foldi C."/>
            <person name="Dima B."/>
            <person name="Sanchez-Garcia M."/>
            <person name="Sanchez-Ramirez S."/>
            <person name="Szollosi G.J."/>
            <person name="Szarkandi J.G."/>
            <person name="Papp V."/>
            <person name="Albert L."/>
            <person name="Andreopoulos W."/>
            <person name="Angelini C."/>
            <person name="Antonin V."/>
            <person name="Barry K.W."/>
            <person name="Bougher N.L."/>
            <person name="Buchanan P."/>
            <person name="Buyck B."/>
            <person name="Bense V."/>
            <person name="Catcheside P."/>
            <person name="Chovatia M."/>
            <person name="Cooper J."/>
            <person name="Damon W."/>
            <person name="Desjardin D."/>
            <person name="Finy P."/>
            <person name="Geml J."/>
            <person name="Haridas S."/>
            <person name="Hughes K."/>
            <person name="Justo A."/>
            <person name="Karasinski D."/>
            <person name="Kautmanova I."/>
            <person name="Kiss B."/>
            <person name="Kocsube S."/>
            <person name="Kotiranta H."/>
            <person name="LaButti K.M."/>
            <person name="Lechner B.E."/>
            <person name="Liimatainen K."/>
            <person name="Lipzen A."/>
            <person name="Lukacs Z."/>
            <person name="Mihaltcheva S."/>
            <person name="Morgado L.N."/>
            <person name="Niskanen T."/>
            <person name="Noordeloos M.E."/>
            <person name="Ohm R.A."/>
            <person name="Ortiz-Santana B."/>
            <person name="Ovrebo C."/>
            <person name="Racz N."/>
            <person name="Riley R."/>
            <person name="Savchenko A."/>
            <person name="Shiryaev A."/>
            <person name="Soop K."/>
            <person name="Spirin V."/>
            <person name="Szebenyi C."/>
            <person name="Tomsovsky M."/>
            <person name="Tulloss R.E."/>
            <person name="Uehling J."/>
            <person name="Grigoriev I.V."/>
            <person name="Vagvolgyi C."/>
            <person name="Papp T."/>
            <person name="Martin F.M."/>
            <person name="Miettinen O."/>
            <person name="Hibbett D.S."/>
            <person name="Nagy L.G."/>
        </authorList>
    </citation>
    <scope>NUCLEOTIDE SEQUENCE [LARGE SCALE GENOMIC DNA]</scope>
    <source>
        <strain evidence="1 2">HHB13444</strain>
    </source>
</reference>
<gene>
    <name evidence="1" type="ORF">K466DRAFT_540320</name>
</gene>
<dbReference type="InParanoid" id="A0A5C3PSL4"/>
<dbReference type="AlphaFoldDB" id="A0A5C3PSL4"/>
<keyword evidence="2" id="KW-1185">Reference proteome</keyword>
<dbReference type="EMBL" id="ML211004">
    <property type="protein sequence ID" value="TFK92167.1"/>
    <property type="molecule type" value="Genomic_DNA"/>
</dbReference>
<evidence type="ECO:0000313" key="2">
    <source>
        <dbReference type="Proteomes" id="UP000308197"/>
    </source>
</evidence>
<name>A0A5C3PSL4_9APHY</name>